<dbReference type="RefSeq" id="WP_344828241.1">
    <property type="nucleotide sequence ID" value="NZ_BAAAUV010000006.1"/>
</dbReference>
<accession>A0ABP6Q9J8</accession>
<evidence type="ECO:0000313" key="2">
    <source>
        <dbReference type="EMBL" id="GAA3211443.1"/>
    </source>
</evidence>
<gene>
    <name evidence="2" type="ORF">GCM10010468_30140</name>
</gene>
<sequence>MTRFLPRGRWARAALLTLSLVLAWICSGVTLALTHSWSWLVAAPFMAWIGWLPFQLCLATDRGEDERRTWPAWTAFPFALALIGTSYAVPGDWYLRTYGEATTGRVVSSSCLETESGCLYRYKLADPAGTLLKGTYDDTAEHEVGSEIRVTVDPGERVAPRLTEDLGTRFFETATAVCLAAWIAVAVAACATADRRKVRLVKG</sequence>
<dbReference type="Proteomes" id="UP001501237">
    <property type="component" value="Unassembled WGS sequence"/>
</dbReference>
<organism evidence="2 3">
    <name type="scientific">Actinocorallia longicatena</name>
    <dbReference type="NCBI Taxonomy" id="111803"/>
    <lineage>
        <taxon>Bacteria</taxon>
        <taxon>Bacillati</taxon>
        <taxon>Actinomycetota</taxon>
        <taxon>Actinomycetes</taxon>
        <taxon>Streptosporangiales</taxon>
        <taxon>Thermomonosporaceae</taxon>
        <taxon>Actinocorallia</taxon>
    </lineage>
</organism>
<evidence type="ECO:0000256" key="1">
    <source>
        <dbReference type="SAM" id="Phobius"/>
    </source>
</evidence>
<protein>
    <recommendedName>
        <fullName evidence="4">DUF3592 domain-containing protein</fullName>
    </recommendedName>
</protein>
<keyword evidence="1" id="KW-1133">Transmembrane helix</keyword>
<feature type="transmembrane region" description="Helical" evidence="1">
    <location>
        <begin position="38"/>
        <end position="58"/>
    </location>
</feature>
<comment type="caution">
    <text evidence="2">The sequence shown here is derived from an EMBL/GenBank/DDBJ whole genome shotgun (WGS) entry which is preliminary data.</text>
</comment>
<keyword evidence="1" id="KW-0472">Membrane</keyword>
<keyword evidence="3" id="KW-1185">Reference proteome</keyword>
<feature type="transmembrane region" description="Helical" evidence="1">
    <location>
        <begin position="70"/>
        <end position="89"/>
    </location>
</feature>
<keyword evidence="1" id="KW-0812">Transmembrane</keyword>
<evidence type="ECO:0000313" key="3">
    <source>
        <dbReference type="Proteomes" id="UP001501237"/>
    </source>
</evidence>
<dbReference type="EMBL" id="BAAAUV010000006">
    <property type="protein sequence ID" value="GAA3211443.1"/>
    <property type="molecule type" value="Genomic_DNA"/>
</dbReference>
<reference evidence="3" key="1">
    <citation type="journal article" date="2019" name="Int. J. Syst. Evol. Microbiol.">
        <title>The Global Catalogue of Microorganisms (GCM) 10K type strain sequencing project: providing services to taxonomists for standard genome sequencing and annotation.</title>
        <authorList>
            <consortium name="The Broad Institute Genomics Platform"/>
            <consortium name="The Broad Institute Genome Sequencing Center for Infectious Disease"/>
            <person name="Wu L."/>
            <person name="Ma J."/>
        </authorList>
    </citation>
    <scope>NUCLEOTIDE SEQUENCE [LARGE SCALE GENOMIC DNA]</scope>
    <source>
        <strain evidence="3">JCM 9377</strain>
    </source>
</reference>
<evidence type="ECO:0008006" key="4">
    <source>
        <dbReference type="Google" id="ProtNLM"/>
    </source>
</evidence>
<name>A0ABP6Q9J8_9ACTN</name>
<feature type="transmembrane region" description="Helical" evidence="1">
    <location>
        <begin position="170"/>
        <end position="193"/>
    </location>
</feature>
<proteinExistence type="predicted"/>